<keyword evidence="5" id="KW-0862">Zinc</keyword>
<dbReference type="PANTHER" id="PTHR11733">
    <property type="entry name" value="ZINC METALLOPROTEASE FAMILY M13 NEPRILYSIN-RELATED"/>
    <property type="match status" value="1"/>
</dbReference>
<evidence type="ECO:0000256" key="4">
    <source>
        <dbReference type="ARBA" id="ARBA00022801"/>
    </source>
</evidence>
<dbReference type="Pfam" id="PF01431">
    <property type="entry name" value="Peptidase_M13"/>
    <property type="match status" value="1"/>
</dbReference>
<feature type="chain" id="PRO_5045743079" evidence="7">
    <location>
        <begin position="25"/>
        <end position="718"/>
    </location>
</feature>
<evidence type="ECO:0000256" key="7">
    <source>
        <dbReference type="SAM" id="SignalP"/>
    </source>
</evidence>
<proteinExistence type="predicted"/>
<feature type="domain" description="Peptidase M13 N-terminal" evidence="9">
    <location>
        <begin position="59"/>
        <end position="445"/>
    </location>
</feature>
<dbReference type="RefSeq" id="XP_065669100.1">
    <property type="nucleotide sequence ID" value="XM_065813028.1"/>
</dbReference>
<evidence type="ECO:0000259" key="9">
    <source>
        <dbReference type="Pfam" id="PF05649"/>
    </source>
</evidence>
<dbReference type="SUPFAM" id="SSF55486">
    <property type="entry name" value="Metalloproteases ('zincins'), catalytic domain"/>
    <property type="match status" value="1"/>
</dbReference>
<dbReference type="Gene3D" id="1.10.1380.10">
    <property type="entry name" value="Neutral endopeptidase , domain2"/>
    <property type="match status" value="1"/>
</dbReference>
<evidence type="ECO:0000256" key="5">
    <source>
        <dbReference type="ARBA" id="ARBA00022833"/>
    </source>
</evidence>
<protein>
    <submittedName>
        <fullName evidence="11">Endothelin-converting enzyme 1 isoform X3</fullName>
    </submittedName>
</protein>
<dbReference type="InterPro" id="IPR018497">
    <property type="entry name" value="Peptidase_M13_C"/>
</dbReference>
<feature type="signal peptide" evidence="7">
    <location>
        <begin position="1"/>
        <end position="24"/>
    </location>
</feature>
<organism evidence="10 11">
    <name type="scientific">Hydra vulgaris</name>
    <name type="common">Hydra</name>
    <name type="synonym">Hydra attenuata</name>
    <dbReference type="NCBI Taxonomy" id="6087"/>
    <lineage>
        <taxon>Eukaryota</taxon>
        <taxon>Metazoa</taxon>
        <taxon>Cnidaria</taxon>
        <taxon>Hydrozoa</taxon>
        <taxon>Hydroidolina</taxon>
        <taxon>Anthoathecata</taxon>
        <taxon>Aplanulata</taxon>
        <taxon>Hydridae</taxon>
        <taxon>Hydra</taxon>
    </lineage>
</organism>
<sequence length="718" mass="83450">MAKSLRCWTLVTLFIFYKFNFLDCKNINSFGKYSKVCNSKECQKIAETIKQGLNTSEEPCNDFYEFACGGWKKQHKLSHEVEINTFSILKNKIEKEIHKLLEEEPQANWNEAMVKAHSYYKSCMDTATIEVLGPKPALEFISQIGGWSLCNNKEWEQNSKQYNIYEVLSKLQRSFFPAPPFFTVEIVNDQMNLEKNQIRIDKSGLGLFRKELYFNHSEILRRYGSYMVEVAQLLGYTCNDMDPENNITAQMLSIVEFEEKLANLSFAEDVMRVNISSLMEIIPNFDWNYHLTSIFPESFNIKKSEIILSTSPSYLFGVADLIKTTDKRILSRYVVWQLLQDKISYLSEDFRKIDSAFKNTLGTQVNSKRWKTCTEATNTNMGLPIASMFISKYMNNSTKLKVEEIFEEIKLAFKQRIKSYKWLDQKMKKFAIEKIDGLVAKIGYPSYIINEGELNKRFEKLDIDKTTFFVNNLNIDKWRHKQLFEKLRKPVDKEEWQIYPQDIDVLYLIFNNEIIIPAGALQSPLFHSGKVPRSINYGFFGSLVGHEITHGFDPKGQMHDKNGDYVKDGWSRKTSFEYFKKSKCFVEQYNEFKVGKQSINGNLTLVENIADNGGCRLSLKAYENYLQNNTDTRLPSLEYTDRQLFFISFAQGYCANAKQEVGLANALMEGRAPSKFRVIGTLSNTEEFAEAFNCRKKSEENNNGIRLKMDPKKKCVMW</sequence>
<dbReference type="Proteomes" id="UP001652625">
    <property type="component" value="Chromosome 12"/>
</dbReference>
<evidence type="ECO:0000313" key="10">
    <source>
        <dbReference type="Proteomes" id="UP001652625"/>
    </source>
</evidence>
<evidence type="ECO:0000256" key="2">
    <source>
        <dbReference type="ARBA" id="ARBA00022670"/>
    </source>
</evidence>
<keyword evidence="2" id="KW-0645">Protease</keyword>
<gene>
    <name evidence="11" type="primary">LOC100205206</name>
</gene>
<feature type="domain" description="Peptidase M13 C-terminal" evidence="8">
    <location>
        <begin position="511"/>
        <end position="701"/>
    </location>
</feature>
<dbReference type="Pfam" id="PF05649">
    <property type="entry name" value="Peptidase_M13_N"/>
    <property type="match status" value="1"/>
</dbReference>
<evidence type="ECO:0000256" key="3">
    <source>
        <dbReference type="ARBA" id="ARBA00022723"/>
    </source>
</evidence>
<keyword evidence="10" id="KW-1185">Reference proteome</keyword>
<keyword evidence="4" id="KW-0378">Hydrolase</keyword>
<dbReference type="PANTHER" id="PTHR11733:SF240">
    <property type="entry name" value="GH14155P-RELATED"/>
    <property type="match status" value="1"/>
</dbReference>
<dbReference type="InterPro" id="IPR042089">
    <property type="entry name" value="Peptidase_M13_dom_2"/>
</dbReference>
<dbReference type="GeneID" id="100205206"/>
<evidence type="ECO:0000259" key="8">
    <source>
        <dbReference type="Pfam" id="PF01431"/>
    </source>
</evidence>
<dbReference type="PROSITE" id="PS51885">
    <property type="entry name" value="NEPRILYSIN"/>
    <property type="match status" value="1"/>
</dbReference>
<keyword evidence="6" id="KW-0482">Metalloprotease</keyword>
<keyword evidence="3" id="KW-0479">Metal-binding</keyword>
<dbReference type="InterPro" id="IPR008753">
    <property type="entry name" value="Peptidase_M13_N"/>
</dbReference>
<dbReference type="InterPro" id="IPR000718">
    <property type="entry name" value="Peptidase_M13"/>
</dbReference>
<accession>A0ABM4D4A9</accession>
<dbReference type="InterPro" id="IPR024079">
    <property type="entry name" value="MetalloPept_cat_dom_sf"/>
</dbReference>
<evidence type="ECO:0000313" key="11">
    <source>
        <dbReference type="RefSeq" id="XP_065669100.1"/>
    </source>
</evidence>
<comment type="cofactor">
    <cofactor evidence="1">
        <name>Zn(2+)</name>
        <dbReference type="ChEBI" id="CHEBI:29105"/>
    </cofactor>
</comment>
<keyword evidence="7" id="KW-0732">Signal</keyword>
<dbReference type="PRINTS" id="PR00786">
    <property type="entry name" value="NEPRILYSIN"/>
</dbReference>
<dbReference type="Gene3D" id="3.40.390.10">
    <property type="entry name" value="Collagenase (Catalytic Domain)"/>
    <property type="match status" value="1"/>
</dbReference>
<dbReference type="CDD" id="cd08662">
    <property type="entry name" value="M13"/>
    <property type="match status" value="1"/>
</dbReference>
<evidence type="ECO:0000256" key="6">
    <source>
        <dbReference type="ARBA" id="ARBA00023049"/>
    </source>
</evidence>
<evidence type="ECO:0000256" key="1">
    <source>
        <dbReference type="ARBA" id="ARBA00001947"/>
    </source>
</evidence>
<name>A0ABM4D4A9_HYDVU</name>
<reference evidence="11" key="1">
    <citation type="submission" date="2025-08" db="UniProtKB">
        <authorList>
            <consortium name="RefSeq"/>
        </authorList>
    </citation>
    <scope>IDENTIFICATION</scope>
</reference>